<accession>A0A2H3H8S0</accession>
<gene>
    <name evidence="1" type="ORF">FUG_LOCUS580759</name>
</gene>
<dbReference type="AlphaFoldDB" id="A0A2H3H8S0"/>
<protein>
    <submittedName>
        <fullName evidence="1">Uncharacterized protein</fullName>
    </submittedName>
</protein>
<proteinExistence type="predicted"/>
<reference evidence="1" key="1">
    <citation type="submission" date="2019-04" db="EMBL/GenBank/DDBJ databases">
        <authorList>
            <person name="Melise S."/>
            <person name="Noan J."/>
            <person name="Okalmin O."/>
        </authorList>
    </citation>
    <scope>NUCLEOTIDE SEQUENCE</scope>
    <source>
        <strain evidence="1">FN9</strain>
    </source>
</reference>
<sequence length="237" mass="24610">MVSRSILAVAAFAVSFLGAEAGPCRPTTATSLAGSETSSTVISVPESTTLTTLIETTTTAVAEATTTSADEVTTTAEAPVCAETQVIINPGFDDNNSLSPWTGDGTRTTFSVYSEPNAANLEFENGGGSGQFAQNLPTLNGDYVLSYRWSAALAYNLGSGFSCTIQPKIGNDALTAVYPDNLSNWKLESQRWSSRGTALAGAAISFSVSCSGEYDALGIFFDDVTLTRDCGSATPTD</sequence>
<name>A0A2H3H8S0_GIBZA</name>
<organism evidence="1">
    <name type="scientific">Gibberella zeae</name>
    <name type="common">Wheat head blight fungus</name>
    <name type="synonym">Fusarium graminearum</name>
    <dbReference type="NCBI Taxonomy" id="5518"/>
    <lineage>
        <taxon>Eukaryota</taxon>
        <taxon>Fungi</taxon>
        <taxon>Dikarya</taxon>
        <taxon>Ascomycota</taxon>
        <taxon>Pezizomycotina</taxon>
        <taxon>Sordariomycetes</taxon>
        <taxon>Hypocreomycetidae</taxon>
        <taxon>Hypocreales</taxon>
        <taxon>Nectriaceae</taxon>
        <taxon>Fusarium</taxon>
    </lineage>
</organism>
<dbReference type="EMBL" id="CAAKMV010000207">
    <property type="protein sequence ID" value="VIO64787.1"/>
    <property type="molecule type" value="Genomic_DNA"/>
</dbReference>
<evidence type="ECO:0000313" key="1">
    <source>
        <dbReference type="EMBL" id="VIO64787.1"/>
    </source>
</evidence>